<dbReference type="PANTHER" id="PTHR10900:SF77">
    <property type="entry name" value="FI19380P1"/>
    <property type="match status" value="1"/>
</dbReference>
<organism evidence="3 4">
    <name type="scientific">Larsenimonas suaedae</name>
    <dbReference type="NCBI Taxonomy" id="1851019"/>
    <lineage>
        <taxon>Bacteria</taxon>
        <taxon>Pseudomonadati</taxon>
        <taxon>Pseudomonadota</taxon>
        <taxon>Gammaproteobacteria</taxon>
        <taxon>Oceanospirillales</taxon>
        <taxon>Halomonadaceae</taxon>
        <taxon>Larsenimonas</taxon>
    </lineage>
</organism>
<dbReference type="InterPro" id="IPR050904">
    <property type="entry name" value="Adhesion/Biosynth-related"/>
</dbReference>
<dbReference type="SMART" id="SM00554">
    <property type="entry name" value="FAS1"/>
    <property type="match status" value="1"/>
</dbReference>
<dbReference type="RefSeq" id="WP_251594107.1">
    <property type="nucleotide sequence ID" value="NZ_JAMLJI010000003.1"/>
</dbReference>
<accession>A0ABU1GY23</accession>
<dbReference type="SUPFAM" id="SSF82153">
    <property type="entry name" value="FAS1 domain"/>
    <property type="match status" value="1"/>
</dbReference>
<protein>
    <submittedName>
        <fullName evidence="3">Fasciclin domain-containing protein</fullName>
    </submittedName>
</protein>
<feature type="signal peptide" evidence="1">
    <location>
        <begin position="1"/>
        <end position="22"/>
    </location>
</feature>
<keyword evidence="4" id="KW-1185">Reference proteome</keyword>
<dbReference type="Proteomes" id="UP001269375">
    <property type="component" value="Unassembled WGS sequence"/>
</dbReference>
<dbReference type="PANTHER" id="PTHR10900">
    <property type="entry name" value="PERIOSTIN-RELATED"/>
    <property type="match status" value="1"/>
</dbReference>
<evidence type="ECO:0000256" key="1">
    <source>
        <dbReference type="SAM" id="SignalP"/>
    </source>
</evidence>
<gene>
    <name evidence="3" type="ORF">QC825_10315</name>
</gene>
<name>A0ABU1GY23_9GAMM</name>
<dbReference type="EMBL" id="JARWAO010000005">
    <property type="protein sequence ID" value="MDR5896466.1"/>
    <property type="molecule type" value="Genomic_DNA"/>
</dbReference>
<evidence type="ECO:0000313" key="4">
    <source>
        <dbReference type="Proteomes" id="UP001269375"/>
    </source>
</evidence>
<dbReference type="InterPro" id="IPR000782">
    <property type="entry name" value="FAS1_domain"/>
</dbReference>
<keyword evidence="1" id="KW-0732">Signal</keyword>
<feature type="chain" id="PRO_5047021902" evidence="1">
    <location>
        <begin position="23"/>
        <end position="161"/>
    </location>
</feature>
<dbReference type="PROSITE" id="PS50213">
    <property type="entry name" value="FAS1"/>
    <property type="match status" value="1"/>
</dbReference>
<dbReference type="Pfam" id="PF02469">
    <property type="entry name" value="Fasciclin"/>
    <property type="match status" value="1"/>
</dbReference>
<dbReference type="Gene3D" id="2.30.180.10">
    <property type="entry name" value="FAS1 domain"/>
    <property type="match status" value="1"/>
</dbReference>
<dbReference type="InterPro" id="IPR036378">
    <property type="entry name" value="FAS1_dom_sf"/>
</dbReference>
<comment type="caution">
    <text evidence="3">The sequence shown here is derived from an EMBL/GenBank/DDBJ whole genome shotgun (WGS) entry which is preliminary data.</text>
</comment>
<sequence>MKSARKVFIAVCLGLTSLTAQADSALWTTLESTPQYSRFVKGLELTGLDDKLKGADTAHPVTVFAPTNEAFARLDVPDKSKLFSSSNRDRLRDVLNLHLVAGNIAPKEAKQRHALGSNQGQSLIIEAESGALRVSGVEAQAVQAFTSGRIYRLDQVLIPRQ</sequence>
<reference evidence="3 4" key="1">
    <citation type="submission" date="2023-04" db="EMBL/GenBank/DDBJ databases">
        <title>A long-awaited taxogenomic arrangement of the family Halomonadaceae.</title>
        <authorList>
            <person name="De La Haba R."/>
            <person name="Chuvochina M."/>
            <person name="Wittouck S."/>
            <person name="Arahal D.R."/>
            <person name="Sanchez-Porro C."/>
            <person name="Hugenholtz P."/>
            <person name="Ventosa A."/>
        </authorList>
    </citation>
    <scope>NUCLEOTIDE SEQUENCE [LARGE SCALE GENOMIC DNA]</scope>
    <source>
        <strain evidence="3 4">DSM 22428</strain>
    </source>
</reference>
<evidence type="ECO:0000259" key="2">
    <source>
        <dbReference type="PROSITE" id="PS50213"/>
    </source>
</evidence>
<evidence type="ECO:0000313" key="3">
    <source>
        <dbReference type="EMBL" id="MDR5896466.1"/>
    </source>
</evidence>
<feature type="domain" description="FAS1" evidence="2">
    <location>
        <begin position="23"/>
        <end position="157"/>
    </location>
</feature>
<proteinExistence type="predicted"/>